<dbReference type="Gene3D" id="1.10.8.60">
    <property type="match status" value="1"/>
</dbReference>
<dbReference type="Proteomes" id="UP000321595">
    <property type="component" value="Chromosome"/>
</dbReference>
<evidence type="ECO:0000259" key="7">
    <source>
        <dbReference type="PROSITE" id="PS50045"/>
    </source>
</evidence>
<dbReference type="SUPFAM" id="SSF46689">
    <property type="entry name" value="Homeodomain-like"/>
    <property type="match status" value="1"/>
</dbReference>
<dbReference type="InterPro" id="IPR025944">
    <property type="entry name" value="Sigma_54_int_dom_CS"/>
</dbReference>
<keyword evidence="2" id="KW-0067">ATP-binding</keyword>
<dbReference type="SMART" id="SM00382">
    <property type="entry name" value="AAA"/>
    <property type="match status" value="1"/>
</dbReference>
<dbReference type="PANTHER" id="PTHR32071">
    <property type="entry name" value="TRANSCRIPTIONAL REGULATORY PROTEIN"/>
    <property type="match status" value="1"/>
</dbReference>
<feature type="domain" description="Response regulatory" evidence="8">
    <location>
        <begin position="7"/>
        <end position="119"/>
    </location>
</feature>
<keyword evidence="5" id="KW-0804">Transcription</keyword>
<evidence type="ECO:0000256" key="2">
    <source>
        <dbReference type="ARBA" id="ARBA00022840"/>
    </source>
</evidence>
<protein>
    <submittedName>
        <fullName evidence="9">Sigma-54-dependent Fis family transcriptional regulator</fullName>
    </submittedName>
</protein>
<keyword evidence="3" id="KW-0805">Transcription regulation</keyword>
<keyword evidence="1" id="KW-0547">Nucleotide-binding</keyword>
<dbReference type="InterPro" id="IPR011006">
    <property type="entry name" value="CheY-like_superfamily"/>
</dbReference>
<accession>A0A5B8XUV4</accession>
<dbReference type="SUPFAM" id="SSF52540">
    <property type="entry name" value="P-loop containing nucleoside triphosphate hydrolases"/>
    <property type="match status" value="1"/>
</dbReference>
<dbReference type="Gene3D" id="1.10.10.60">
    <property type="entry name" value="Homeodomain-like"/>
    <property type="match status" value="1"/>
</dbReference>
<dbReference type="Pfam" id="PF02954">
    <property type="entry name" value="HTH_8"/>
    <property type="match status" value="1"/>
</dbReference>
<dbReference type="AlphaFoldDB" id="A0A5B8XUV4"/>
<dbReference type="FunFam" id="3.40.50.300:FF:000006">
    <property type="entry name" value="DNA-binding transcriptional regulator NtrC"/>
    <property type="match status" value="1"/>
</dbReference>
<name>A0A5B8XUV4_9DELT</name>
<keyword evidence="10" id="KW-1185">Reference proteome</keyword>
<dbReference type="PRINTS" id="PR01590">
    <property type="entry name" value="HTHFIS"/>
</dbReference>
<evidence type="ECO:0000256" key="1">
    <source>
        <dbReference type="ARBA" id="ARBA00022741"/>
    </source>
</evidence>
<dbReference type="Pfam" id="PF00158">
    <property type="entry name" value="Sigma54_activat"/>
    <property type="match status" value="1"/>
</dbReference>
<organism evidence="9 10">
    <name type="scientific">Microvenator marinus</name>
    <dbReference type="NCBI Taxonomy" id="2600177"/>
    <lineage>
        <taxon>Bacteria</taxon>
        <taxon>Deltaproteobacteria</taxon>
        <taxon>Bradymonadales</taxon>
        <taxon>Microvenatoraceae</taxon>
        <taxon>Microvenator</taxon>
    </lineage>
</organism>
<sequence length="452" mass="49255">MSRATQNILLVVDDPFLYDDVCASLKSGGWGVVLETEVHEAITKLKSEKFSCCIVADGESSRVRDVLTSFGVAPTLPVVGVVRTGDVATTVDAMRLGAHSVVELNSEDDVDRLMAAVTDAVPKGSAPFHGDPRDLFVRSERSTLNSLLEMLPPIATAPAPVLITGESGTGKELFARTIHNMSSRAQGPFIAVNCGAIPDTLLESELFGYIKGAFTGAHQDHAGQFAAADKGTILLDEIGELPLQLQVKLLRVLQDGKVLPVGATEPVSVDFRVIAATNRNLENEVKAGNFREDLYYRLSVLPMHVPPLRERPDDIPVIAEHLTQEQNRLNKTHLQGFSKTALSAMKAYNWPGNVRELQNLMQRLSILKRVGQIELEDLPAQFHGDNPPPPQLGLYVPSEGMDMADTLERLETSLVKQALQKADGNKAAAARLLGLNRTTLVEKVKRLRIQQD</sequence>
<evidence type="ECO:0000256" key="4">
    <source>
        <dbReference type="ARBA" id="ARBA00023125"/>
    </source>
</evidence>
<dbReference type="PROSITE" id="PS50045">
    <property type="entry name" value="SIGMA54_INTERACT_4"/>
    <property type="match status" value="1"/>
</dbReference>
<dbReference type="CDD" id="cd00009">
    <property type="entry name" value="AAA"/>
    <property type="match status" value="1"/>
</dbReference>
<evidence type="ECO:0000313" key="9">
    <source>
        <dbReference type="EMBL" id="QED27863.1"/>
    </source>
</evidence>
<dbReference type="GO" id="GO:0043565">
    <property type="term" value="F:sequence-specific DNA binding"/>
    <property type="evidence" value="ECO:0007669"/>
    <property type="project" value="InterPro"/>
</dbReference>
<dbReference type="RefSeq" id="WP_146959776.1">
    <property type="nucleotide sequence ID" value="NZ_CP042467.1"/>
</dbReference>
<evidence type="ECO:0000256" key="5">
    <source>
        <dbReference type="ARBA" id="ARBA00023163"/>
    </source>
</evidence>
<dbReference type="GO" id="GO:0006355">
    <property type="term" value="P:regulation of DNA-templated transcription"/>
    <property type="evidence" value="ECO:0007669"/>
    <property type="project" value="InterPro"/>
</dbReference>
<reference evidence="9 10" key="1">
    <citation type="submission" date="2019-08" db="EMBL/GenBank/DDBJ databases">
        <authorList>
            <person name="Liang Q."/>
        </authorList>
    </citation>
    <scope>NUCLEOTIDE SEQUENCE [LARGE SCALE GENOMIC DNA]</scope>
    <source>
        <strain evidence="9 10">V1718</strain>
    </source>
</reference>
<proteinExistence type="predicted"/>
<dbReference type="InterPro" id="IPR025662">
    <property type="entry name" value="Sigma_54_int_dom_ATP-bd_1"/>
</dbReference>
<dbReference type="InterPro" id="IPR003593">
    <property type="entry name" value="AAA+_ATPase"/>
</dbReference>
<feature type="domain" description="Sigma-54 factor interaction" evidence="7">
    <location>
        <begin position="137"/>
        <end position="366"/>
    </location>
</feature>
<dbReference type="InterPro" id="IPR058031">
    <property type="entry name" value="AAA_lid_NorR"/>
</dbReference>
<dbReference type="PROSITE" id="PS00676">
    <property type="entry name" value="SIGMA54_INTERACT_2"/>
    <property type="match status" value="1"/>
</dbReference>
<keyword evidence="4" id="KW-0238">DNA-binding</keyword>
<dbReference type="PROSITE" id="PS00675">
    <property type="entry name" value="SIGMA54_INTERACT_1"/>
    <property type="match status" value="1"/>
</dbReference>
<gene>
    <name evidence="9" type="ORF">FRD01_11575</name>
</gene>
<feature type="modified residue" description="4-aspartylphosphate" evidence="6">
    <location>
        <position position="57"/>
    </location>
</feature>
<dbReference type="KEGG" id="bbae:FRD01_11575"/>
<dbReference type="Pfam" id="PF25601">
    <property type="entry name" value="AAA_lid_14"/>
    <property type="match status" value="1"/>
</dbReference>
<keyword evidence="6" id="KW-0597">Phosphoprotein</keyword>
<evidence type="ECO:0000259" key="8">
    <source>
        <dbReference type="PROSITE" id="PS50110"/>
    </source>
</evidence>
<dbReference type="PROSITE" id="PS00688">
    <property type="entry name" value="SIGMA54_INTERACT_3"/>
    <property type="match status" value="1"/>
</dbReference>
<dbReference type="InterPro" id="IPR009057">
    <property type="entry name" value="Homeodomain-like_sf"/>
</dbReference>
<dbReference type="OrthoDB" id="9804019at2"/>
<dbReference type="InterPro" id="IPR002078">
    <property type="entry name" value="Sigma_54_int"/>
</dbReference>
<dbReference type="InterPro" id="IPR002197">
    <property type="entry name" value="HTH_Fis"/>
</dbReference>
<evidence type="ECO:0000313" key="10">
    <source>
        <dbReference type="Proteomes" id="UP000321595"/>
    </source>
</evidence>
<dbReference type="Gene3D" id="3.40.50.300">
    <property type="entry name" value="P-loop containing nucleotide triphosphate hydrolases"/>
    <property type="match status" value="1"/>
</dbReference>
<dbReference type="PROSITE" id="PS50110">
    <property type="entry name" value="RESPONSE_REGULATORY"/>
    <property type="match status" value="1"/>
</dbReference>
<dbReference type="EMBL" id="CP042467">
    <property type="protein sequence ID" value="QED27863.1"/>
    <property type="molecule type" value="Genomic_DNA"/>
</dbReference>
<dbReference type="InterPro" id="IPR027417">
    <property type="entry name" value="P-loop_NTPase"/>
</dbReference>
<dbReference type="GO" id="GO:0005524">
    <property type="term" value="F:ATP binding"/>
    <property type="evidence" value="ECO:0007669"/>
    <property type="project" value="UniProtKB-KW"/>
</dbReference>
<dbReference type="InterPro" id="IPR001789">
    <property type="entry name" value="Sig_transdc_resp-reg_receiver"/>
</dbReference>
<dbReference type="InterPro" id="IPR025943">
    <property type="entry name" value="Sigma_54_int_dom_ATP-bd_2"/>
</dbReference>
<evidence type="ECO:0000256" key="6">
    <source>
        <dbReference type="PROSITE-ProRule" id="PRU00169"/>
    </source>
</evidence>
<dbReference type="SUPFAM" id="SSF52172">
    <property type="entry name" value="CheY-like"/>
    <property type="match status" value="1"/>
</dbReference>
<dbReference type="GO" id="GO:0000160">
    <property type="term" value="P:phosphorelay signal transduction system"/>
    <property type="evidence" value="ECO:0007669"/>
    <property type="project" value="InterPro"/>
</dbReference>
<evidence type="ECO:0000256" key="3">
    <source>
        <dbReference type="ARBA" id="ARBA00023015"/>
    </source>
</evidence>